<keyword evidence="2" id="KW-1185">Reference proteome</keyword>
<organism evidence="1 2">
    <name type="scientific">Enterococcus alishanensis</name>
    <dbReference type="NCBI Taxonomy" id="1303817"/>
    <lineage>
        <taxon>Bacteria</taxon>
        <taxon>Bacillati</taxon>
        <taxon>Bacillota</taxon>
        <taxon>Bacilli</taxon>
        <taxon>Lactobacillales</taxon>
        <taxon>Enterococcaceae</taxon>
        <taxon>Enterococcus</taxon>
    </lineage>
</organism>
<dbReference type="RefSeq" id="WP_218326763.1">
    <property type="nucleotide sequence ID" value="NZ_JAHUZB010000005.1"/>
</dbReference>
<evidence type="ECO:0000313" key="1">
    <source>
        <dbReference type="EMBL" id="MBV7391550.1"/>
    </source>
</evidence>
<dbReference type="Proteomes" id="UP000774130">
    <property type="component" value="Unassembled WGS sequence"/>
</dbReference>
<accession>A0ABS6TF64</accession>
<dbReference type="EMBL" id="JAHUZB010000005">
    <property type="protein sequence ID" value="MBV7391550.1"/>
    <property type="molecule type" value="Genomic_DNA"/>
</dbReference>
<dbReference type="Pfam" id="PF13743">
    <property type="entry name" value="Thioredoxin_5"/>
    <property type="match status" value="1"/>
</dbReference>
<name>A0ABS6TF64_9ENTE</name>
<reference evidence="1 2" key="1">
    <citation type="submission" date="2021-06" db="EMBL/GenBank/DDBJ databases">
        <title>Enterococcus alishanensis sp. nov., a novel lactic acid bacterium isolated from fresh coffee beans.</title>
        <authorList>
            <person name="Chen Y.-S."/>
        </authorList>
    </citation>
    <scope>NUCLEOTIDE SEQUENCE [LARGE SCALE GENOMIC DNA]</scope>
    <source>
        <strain evidence="1 2">ALS3</strain>
    </source>
</reference>
<comment type="caution">
    <text evidence="1">The sequence shown here is derived from an EMBL/GenBank/DDBJ whole genome shotgun (WGS) entry which is preliminary data.</text>
</comment>
<protein>
    <submittedName>
        <fullName evidence="1">DsbA family protein</fullName>
    </submittedName>
</protein>
<evidence type="ECO:0000313" key="2">
    <source>
        <dbReference type="Proteomes" id="UP000774130"/>
    </source>
</evidence>
<sequence>MLEVFLFVNPIGIKCRKIEQRLLSIIKRSEVKFQLRLVPLINLTTVTNYIDSLEGNQNDLNLRNQLTNIMYQTAIDVKAAQMQGKKCGRDFLLKIQEEIGQKKKNYSEELVLDIFQGTSGDLEMFLEDRQSSFVKEAFLLDQQLAQEMAIQSHPSAVIFNCSGEMEIGVKAQGCEELELLMDQCESTKNLRQLFESHCGQVYQKASNEHLSLL</sequence>
<proteinExistence type="predicted"/>
<gene>
    <name evidence="1" type="ORF">KUA55_12750</name>
</gene>